<protein>
    <recommendedName>
        <fullName evidence="3">Chemotaxis protein CheA</fullName>
        <ecNumber evidence="2">2.7.13.3</ecNumber>
    </recommendedName>
</protein>
<keyword evidence="4" id="KW-0145">Chemotaxis</keyword>
<proteinExistence type="predicted"/>
<dbReference type="Pfam" id="PF01584">
    <property type="entry name" value="CheW"/>
    <property type="match status" value="1"/>
</dbReference>
<feature type="region of interest" description="Disordered" evidence="14">
    <location>
        <begin position="242"/>
        <end position="289"/>
    </location>
</feature>
<dbReference type="FunFam" id="3.30.565.10:FF:000016">
    <property type="entry name" value="Chemotaxis protein CheA, putative"/>
    <property type="match status" value="1"/>
</dbReference>
<dbReference type="SUPFAM" id="SSF55874">
    <property type="entry name" value="ATPase domain of HSP90 chaperone/DNA topoisomerase II/histidine kinase"/>
    <property type="match status" value="1"/>
</dbReference>
<evidence type="ECO:0000256" key="13">
    <source>
        <dbReference type="SAM" id="Coils"/>
    </source>
</evidence>
<evidence type="ECO:0000256" key="11">
    <source>
        <dbReference type="ARBA" id="ARBA00035100"/>
    </source>
</evidence>
<accession>A0A831W8C9</accession>
<evidence type="ECO:0000256" key="8">
    <source>
        <dbReference type="ARBA" id="ARBA00022777"/>
    </source>
</evidence>
<dbReference type="CDD" id="cd16916">
    <property type="entry name" value="HATPase_CheA-like"/>
    <property type="match status" value="1"/>
</dbReference>
<dbReference type="Proteomes" id="UP000886339">
    <property type="component" value="Unassembled WGS sequence"/>
</dbReference>
<dbReference type="InterPro" id="IPR037006">
    <property type="entry name" value="CheA-like_homodim_sf"/>
</dbReference>
<dbReference type="GO" id="GO:0005737">
    <property type="term" value="C:cytoplasm"/>
    <property type="evidence" value="ECO:0007669"/>
    <property type="project" value="InterPro"/>
</dbReference>
<dbReference type="PROSITE" id="PS50851">
    <property type="entry name" value="CHEW"/>
    <property type="match status" value="1"/>
</dbReference>
<dbReference type="PANTHER" id="PTHR43395:SF10">
    <property type="entry name" value="CHEMOTAXIS PROTEIN CHEA"/>
    <property type="match status" value="1"/>
</dbReference>
<evidence type="ECO:0000259" key="17">
    <source>
        <dbReference type="PROSITE" id="PS50894"/>
    </source>
</evidence>
<dbReference type="InterPro" id="IPR002545">
    <property type="entry name" value="CheW-lke_dom"/>
</dbReference>
<feature type="domain" description="HPt" evidence="17">
    <location>
        <begin position="1"/>
        <end position="104"/>
    </location>
</feature>
<feature type="modified residue" description="Phosphohistidine" evidence="12">
    <location>
        <position position="47"/>
    </location>
</feature>
<evidence type="ECO:0000256" key="12">
    <source>
        <dbReference type="PROSITE-ProRule" id="PRU00110"/>
    </source>
</evidence>
<dbReference type="InterPro" id="IPR004105">
    <property type="entry name" value="CheA-like_dim"/>
</dbReference>
<evidence type="ECO:0000256" key="6">
    <source>
        <dbReference type="ARBA" id="ARBA00022679"/>
    </source>
</evidence>
<keyword evidence="9" id="KW-0067">ATP-binding</keyword>
<dbReference type="Pfam" id="PF02895">
    <property type="entry name" value="H-kinase_dim"/>
    <property type="match status" value="1"/>
</dbReference>
<comment type="catalytic activity">
    <reaction evidence="1">
        <text>ATP + protein L-histidine = ADP + protein N-phospho-L-histidine.</text>
        <dbReference type="EC" id="2.7.13.3"/>
    </reaction>
</comment>
<dbReference type="SUPFAM" id="SSF47384">
    <property type="entry name" value="Homodimeric domain of signal transducing histidine kinase"/>
    <property type="match status" value="1"/>
</dbReference>
<feature type="domain" description="Histidine kinase" evidence="15">
    <location>
        <begin position="333"/>
        <end position="540"/>
    </location>
</feature>
<dbReference type="AlphaFoldDB" id="A0A831W8C9"/>
<dbReference type="FunFam" id="2.30.30.40:FF:000048">
    <property type="entry name" value="Chemotaxis protein CheA, putative"/>
    <property type="match status" value="1"/>
</dbReference>
<dbReference type="EMBL" id="DRLF01000269">
    <property type="protein sequence ID" value="HEC06708.1"/>
    <property type="molecule type" value="Genomic_DNA"/>
</dbReference>
<keyword evidence="5 12" id="KW-0597">Phosphoprotein</keyword>
<evidence type="ECO:0000256" key="3">
    <source>
        <dbReference type="ARBA" id="ARBA00021495"/>
    </source>
</evidence>
<dbReference type="InterPro" id="IPR004358">
    <property type="entry name" value="Sig_transdc_His_kin-like_C"/>
</dbReference>
<dbReference type="GO" id="GO:0006935">
    <property type="term" value="P:chemotaxis"/>
    <property type="evidence" value="ECO:0007669"/>
    <property type="project" value="UniProtKB-KW"/>
</dbReference>
<dbReference type="GO" id="GO:0005524">
    <property type="term" value="F:ATP binding"/>
    <property type="evidence" value="ECO:0007669"/>
    <property type="project" value="UniProtKB-KW"/>
</dbReference>
<feature type="region of interest" description="Disordered" evidence="14">
    <location>
        <begin position="125"/>
        <end position="155"/>
    </location>
</feature>
<dbReference type="InterPro" id="IPR036641">
    <property type="entry name" value="HPT_dom_sf"/>
</dbReference>
<dbReference type="GO" id="GO:0000155">
    <property type="term" value="F:phosphorelay sensor kinase activity"/>
    <property type="evidence" value="ECO:0007669"/>
    <property type="project" value="InterPro"/>
</dbReference>
<dbReference type="InterPro" id="IPR005467">
    <property type="entry name" value="His_kinase_dom"/>
</dbReference>
<keyword evidence="7" id="KW-0547">Nucleotide-binding</keyword>
<dbReference type="EC" id="2.7.13.3" evidence="2"/>
<keyword evidence="10" id="KW-0902">Two-component regulatory system</keyword>
<dbReference type="CDD" id="cd00088">
    <property type="entry name" value="HPT"/>
    <property type="match status" value="1"/>
</dbReference>
<dbReference type="InterPro" id="IPR003594">
    <property type="entry name" value="HATPase_dom"/>
</dbReference>
<dbReference type="InterPro" id="IPR051315">
    <property type="entry name" value="Bact_Chemotaxis_CheA"/>
</dbReference>
<dbReference type="PRINTS" id="PR00344">
    <property type="entry name" value="BCTRLSENSOR"/>
</dbReference>
<evidence type="ECO:0000259" key="16">
    <source>
        <dbReference type="PROSITE" id="PS50851"/>
    </source>
</evidence>
<dbReference type="CDD" id="cd00731">
    <property type="entry name" value="CheA_reg"/>
    <property type="match status" value="1"/>
</dbReference>
<evidence type="ECO:0000256" key="9">
    <source>
        <dbReference type="ARBA" id="ARBA00022840"/>
    </source>
</evidence>
<dbReference type="InterPro" id="IPR036061">
    <property type="entry name" value="CheW-like_dom_sf"/>
</dbReference>
<dbReference type="InterPro" id="IPR036890">
    <property type="entry name" value="HATPase_C_sf"/>
</dbReference>
<evidence type="ECO:0000256" key="4">
    <source>
        <dbReference type="ARBA" id="ARBA00022500"/>
    </source>
</evidence>
<keyword evidence="6" id="KW-0808">Transferase</keyword>
<evidence type="ECO:0000313" key="18">
    <source>
        <dbReference type="EMBL" id="HEC06708.1"/>
    </source>
</evidence>
<feature type="coiled-coil region" evidence="13">
    <location>
        <begin position="330"/>
        <end position="357"/>
    </location>
</feature>
<comment type="function">
    <text evidence="11">Involved in the transmission of sensory signals from the chemoreceptors to the flagellar motors. CheA is autophosphorylated; it can transfer its phosphate group to either CheB or CheY.</text>
</comment>
<dbReference type="Gene3D" id="2.30.30.40">
    <property type="entry name" value="SH3 Domains"/>
    <property type="match status" value="1"/>
</dbReference>
<keyword evidence="8" id="KW-0418">Kinase</keyword>
<dbReference type="SUPFAM" id="SSF47226">
    <property type="entry name" value="Histidine-containing phosphotransfer domain, HPT domain"/>
    <property type="match status" value="1"/>
</dbReference>
<evidence type="ECO:0000256" key="5">
    <source>
        <dbReference type="ARBA" id="ARBA00022553"/>
    </source>
</evidence>
<feature type="compositionally biased region" description="Low complexity" evidence="14">
    <location>
        <begin position="253"/>
        <end position="283"/>
    </location>
</feature>
<keyword evidence="13" id="KW-0175">Coiled coil</keyword>
<evidence type="ECO:0000256" key="7">
    <source>
        <dbReference type="ARBA" id="ARBA00022741"/>
    </source>
</evidence>
<dbReference type="SMART" id="SM00387">
    <property type="entry name" value="HATPase_c"/>
    <property type="match status" value="1"/>
</dbReference>
<dbReference type="Pfam" id="PF02518">
    <property type="entry name" value="HATPase_c"/>
    <property type="match status" value="1"/>
</dbReference>
<dbReference type="Gene3D" id="1.20.120.160">
    <property type="entry name" value="HPT domain"/>
    <property type="match status" value="1"/>
</dbReference>
<dbReference type="PROSITE" id="PS50109">
    <property type="entry name" value="HIS_KIN"/>
    <property type="match status" value="1"/>
</dbReference>
<dbReference type="InterPro" id="IPR036097">
    <property type="entry name" value="HisK_dim/P_sf"/>
</dbReference>
<dbReference type="PANTHER" id="PTHR43395">
    <property type="entry name" value="SENSOR HISTIDINE KINASE CHEA"/>
    <property type="match status" value="1"/>
</dbReference>
<comment type="caution">
    <text evidence="18">The sequence shown here is derived from an EMBL/GenBank/DDBJ whole genome shotgun (WGS) entry which is preliminary data.</text>
</comment>
<dbReference type="Gene3D" id="1.10.287.560">
    <property type="entry name" value="Histidine kinase CheA-like, homodimeric domain"/>
    <property type="match status" value="1"/>
</dbReference>
<dbReference type="InterPro" id="IPR008207">
    <property type="entry name" value="Sig_transdc_His_kin_Hpt_dom"/>
</dbReference>
<gene>
    <name evidence="18" type="ORF">ENJ12_07645</name>
</gene>
<evidence type="ECO:0000256" key="14">
    <source>
        <dbReference type="SAM" id="MobiDB-lite"/>
    </source>
</evidence>
<organism evidence="18">
    <name type="scientific">Thiolapillus brandeum</name>
    <dbReference type="NCBI Taxonomy" id="1076588"/>
    <lineage>
        <taxon>Bacteria</taxon>
        <taxon>Pseudomonadati</taxon>
        <taxon>Pseudomonadota</taxon>
        <taxon>Gammaproteobacteria</taxon>
        <taxon>Chromatiales</taxon>
        <taxon>Sedimenticolaceae</taxon>
        <taxon>Thiolapillus</taxon>
    </lineage>
</organism>
<feature type="domain" description="CheW-like" evidence="16">
    <location>
        <begin position="542"/>
        <end position="677"/>
    </location>
</feature>
<dbReference type="Gene3D" id="3.30.565.10">
    <property type="entry name" value="Histidine kinase-like ATPase, C-terminal domain"/>
    <property type="match status" value="1"/>
</dbReference>
<dbReference type="SMART" id="SM01231">
    <property type="entry name" value="H-kinase_dim"/>
    <property type="match status" value="1"/>
</dbReference>
<dbReference type="SUPFAM" id="SSF50341">
    <property type="entry name" value="CheW-like"/>
    <property type="match status" value="1"/>
</dbReference>
<dbReference type="PROSITE" id="PS50894">
    <property type="entry name" value="HPT"/>
    <property type="match status" value="1"/>
</dbReference>
<evidence type="ECO:0000256" key="2">
    <source>
        <dbReference type="ARBA" id="ARBA00012438"/>
    </source>
</evidence>
<evidence type="ECO:0000256" key="10">
    <source>
        <dbReference type="ARBA" id="ARBA00023012"/>
    </source>
</evidence>
<reference evidence="18" key="1">
    <citation type="journal article" date="2020" name="mSystems">
        <title>Genome- and Community-Level Interaction Insights into Carbon Utilization and Element Cycling Functions of Hydrothermarchaeota in Hydrothermal Sediment.</title>
        <authorList>
            <person name="Zhou Z."/>
            <person name="Liu Y."/>
            <person name="Xu W."/>
            <person name="Pan J."/>
            <person name="Luo Z.H."/>
            <person name="Li M."/>
        </authorList>
    </citation>
    <scope>NUCLEOTIDE SEQUENCE [LARGE SCALE GENOMIC DNA]</scope>
    <source>
        <strain evidence="18">HyVt-458</strain>
    </source>
</reference>
<sequence>MSMDLSEFLDVFLEECFEGLEAMESGLLHLDEGTDLEEINTIFRAAHSIKGGSAAFGFDHISNFTHVMETLLDELRNGSRQVDKNIVDLLLASVDILREMVEGLKTDETPDEARVAELKKKLEMALADSGASSDPESETPPESDAPSKDQDQAEAASWHIRFIPGPDLFRDGNDPVRIFEALAELGSLRVRTDAANLPSLSELDPATCHLHWEATLEGAVTEEQIRETFSWVEGDCQLEISQTEAAPEAQSDKATVTETTAEPAAPAPAEKSAAPAAKPAKTSPNRESGSIRVSIEKVDLLINLVGELVITQSMLNQAGLNQAQGGGASAEALLNGLAQLERNTRELQENMLQLRMLPINVAFNRFPRLVRDLCNKMGKKVDLVLTGEQTEVDKTVLEKIGDPLVHLVRNSLDHGLETPEVRAAAGKPEQGRLELSAQHESGNIVIRIIDDGAGLNREKILQKAIENGLVSDKDELSEERIDNLIFQPGFSTADKVSDLSGRGVGMDVVKRNINDLGGTVSIHSRQGEGSTVMIRLPLTLAILDGQLASIGEDTYILPLISIVESLQIRSENLNSVAGSSELYRFRDEYIPIIRLNSLLGNSGGIENLEQGLLVVVEAEGQHAGLFVDRLQGQQQVVIKSLETNFQQLEGVSGATILGDGQVALILDIPGLVHLFHKTRNQMRVPALAAAS</sequence>
<name>A0A831W8C9_9GAMM</name>
<dbReference type="SMART" id="SM00260">
    <property type="entry name" value="CheW"/>
    <property type="match status" value="1"/>
</dbReference>
<evidence type="ECO:0000259" key="15">
    <source>
        <dbReference type="PROSITE" id="PS50109"/>
    </source>
</evidence>
<evidence type="ECO:0000256" key="1">
    <source>
        <dbReference type="ARBA" id="ARBA00000085"/>
    </source>
</evidence>
<dbReference type="Pfam" id="PF01627">
    <property type="entry name" value="Hpt"/>
    <property type="match status" value="1"/>
</dbReference>
<dbReference type="SMART" id="SM00073">
    <property type="entry name" value="HPT"/>
    <property type="match status" value="1"/>
</dbReference>